<evidence type="ECO:0000313" key="9">
    <source>
        <dbReference type="EMBL" id="PWF27331.1"/>
    </source>
</evidence>
<evidence type="ECO:0000256" key="3">
    <source>
        <dbReference type="ARBA" id="ARBA00022448"/>
    </source>
</evidence>
<reference evidence="10" key="1">
    <citation type="submission" date="2018-05" db="EMBL/GenBank/DDBJ databases">
        <authorList>
            <person name="Li Y."/>
        </authorList>
    </citation>
    <scope>NUCLEOTIDE SEQUENCE [LARGE SCALE GENOMIC DNA]</scope>
    <source>
        <strain evidence="10">sk1b4</strain>
    </source>
</reference>
<evidence type="ECO:0000256" key="4">
    <source>
        <dbReference type="ARBA" id="ARBA00022475"/>
    </source>
</evidence>
<evidence type="ECO:0000256" key="7">
    <source>
        <dbReference type="ARBA" id="ARBA00023136"/>
    </source>
</evidence>
<dbReference type="InterPro" id="IPR037294">
    <property type="entry name" value="ABC_BtuC-like"/>
</dbReference>
<dbReference type="Pfam" id="PF01032">
    <property type="entry name" value="FecCD"/>
    <property type="match status" value="1"/>
</dbReference>
<accession>A0A2V1KCB0</accession>
<feature type="transmembrane region" description="Helical" evidence="8">
    <location>
        <begin position="105"/>
        <end position="123"/>
    </location>
</feature>
<dbReference type="EMBL" id="QETB01000001">
    <property type="protein sequence ID" value="PWF27331.1"/>
    <property type="molecule type" value="Genomic_DNA"/>
</dbReference>
<feature type="transmembrane region" description="Helical" evidence="8">
    <location>
        <begin position="129"/>
        <end position="151"/>
    </location>
</feature>
<dbReference type="OrthoDB" id="9782305at2"/>
<keyword evidence="7 8" id="KW-0472">Membrane</keyword>
<protein>
    <submittedName>
        <fullName evidence="9">Fe(3+)-siderophore ABC transporter permease</fullName>
    </submittedName>
</protein>
<evidence type="ECO:0000256" key="2">
    <source>
        <dbReference type="ARBA" id="ARBA00007935"/>
    </source>
</evidence>
<feature type="transmembrane region" description="Helical" evidence="8">
    <location>
        <begin position="294"/>
        <end position="317"/>
    </location>
</feature>
<evidence type="ECO:0000313" key="10">
    <source>
        <dbReference type="Proteomes" id="UP000245283"/>
    </source>
</evidence>
<dbReference type="AlphaFoldDB" id="A0A2V1KCB0"/>
<feature type="transmembrane region" description="Helical" evidence="8">
    <location>
        <begin position="163"/>
        <end position="183"/>
    </location>
</feature>
<dbReference type="SUPFAM" id="SSF81345">
    <property type="entry name" value="ABC transporter involved in vitamin B12 uptake, BtuC"/>
    <property type="match status" value="1"/>
</dbReference>
<dbReference type="CDD" id="cd06550">
    <property type="entry name" value="TM_ABC_iron-siderophores_like"/>
    <property type="match status" value="1"/>
</dbReference>
<dbReference type="FunFam" id="1.10.3470.10:FF:000001">
    <property type="entry name" value="Vitamin B12 ABC transporter permease BtuC"/>
    <property type="match status" value="1"/>
</dbReference>
<keyword evidence="10" id="KW-1185">Reference proteome</keyword>
<feature type="transmembrane region" description="Helical" evidence="8">
    <location>
        <begin position="73"/>
        <end position="93"/>
    </location>
</feature>
<dbReference type="RefSeq" id="WP_109092831.1">
    <property type="nucleotide sequence ID" value="NZ_JBQDCU010000073.1"/>
</dbReference>
<dbReference type="Proteomes" id="UP000245283">
    <property type="component" value="Unassembled WGS sequence"/>
</dbReference>
<dbReference type="GO" id="GO:0005886">
    <property type="term" value="C:plasma membrane"/>
    <property type="evidence" value="ECO:0007669"/>
    <property type="project" value="UniProtKB-SubCell"/>
</dbReference>
<gene>
    <name evidence="9" type="ORF">DD236_02795</name>
</gene>
<dbReference type="Gene3D" id="1.10.3470.10">
    <property type="entry name" value="ABC transporter involved in vitamin B12 uptake, BtuC"/>
    <property type="match status" value="1"/>
</dbReference>
<feature type="transmembrane region" description="Helical" evidence="8">
    <location>
        <begin position="208"/>
        <end position="230"/>
    </location>
</feature>
<keyword evidence="4" id="KW-1003">Cell membrane</keyword>
<proteinExistence type="inferred from homology"/>
<keyword evidence="5 8" id="KW-0812">Transmembrane</keyword>
<dbReference type="PANTHER" id="PTHR30472">
    <property type="entry name" value="FERRIC ENTEROBACTIN TRANSPORT SYSTEM PERMEASE PROTEIN"/>
    <property type="match status" value="1"/>
</dbReference>
<dbReference type="GO" id="GO:0022857">
    <property type="term" value="F:transmembrane transporter activity"/>
    <property type="evidence" value="ECO:0007669"/>
    <property type="project" value="InterPro"/>
</dbReference>
<dbReference type="GO" id="GO:0033214">
    <property type="term" value="P:siderophore-iron import into cell"/>
    <property type="evidence" value="ECO:0007669"/>
    <property type="project" value="TreeGrafter"/>
</dbReference>
<feature type="transmembrane region" description="Helical" evidence="8">
    <location>
        <begin position="251"/>
        <end position="274"/>
    </location>
</feature>
<evidence type="ECO:0000256" key="1">
    <source>
        <dbReference type="ARBA" id="ARBA00004651"/>
    </source>
</evidence>
<dbReference type="PANTHER" id="PTHR30472:SF1">
    <property type="entry name" value="FE(3+) DICITRATE TRANSPORT SYSTEM PERMEASE PROTEIN FECC-RELATED"/>
    <property type="match status" value="1"/>
</dbReference>
<name>A0A2V1KCB0_9ACTO</name>
<keyword evidence="3" id="KW-0813">Transport</keyword>
<evidence type="ECO:0000256" key="5">
    <source>
        <dbReference type="ARBA" id="ARBA00022692"/>
    </source>
</evidence>
<feature type="transmembrane region" description="Helical" evidence="8">
    <location>
        <begin position="322"/>
        <end position="340"/>
    </location>
</feature>
<evidence type="ECO:0000256" key="6">
    <source>
        <dbReference type="ARBA" id="ARBA00022989"/>
    </source>
</evidence>
<comment type="caution">
    <text evidence="9">The sequence shown here is derived from an EMBL/GenBank/DDBJ whole genome shotgun (WGS) entry which is preliminary data.</text>
</comment>
<organism evidence="9 10">
    <name type="scientific">Ancrocorticia populi</name>
    <dbReference type="NCBI Taxonomy" id="2175228"/>
    <lineage>
        <taxon>Bacteria</taxon>
        <taxon>Bacillati</taxon>
        <taxon>Actinomycetota</taxon>
        <taxon>Actinomycetes</taxon>
        <taxon>Actinomycetales</taxon>
        <taxon>Actinomycetaceae</taxon>
        <taxon>Ancrocorticia</taxon>
    </lineage>
</organism>
<sequence>MAVETNAGGKTKRKLRRASRGPILLALLLLLVPISAASLALGSRVIPLEETFQALTAYNPTLDSHLIVHELRIPRTILAMLAGASLGLAGALMQSLTRNALAEPGTLGVNAGAAAGVVIGLAFTGSGKIIVYIWFAFAGAAIASVLVHRLGRAGESGVNPVRLVLAGAGLSITLSSLTMMVTLSSSQQVFDSFRNWATGSLQGRGWEVLPILAVCLAIGALIAVVLTGSLNAISLGRDMAQGLGVNITRTWALTNLAILILAGAATAAVGPVSFIGLAAPHVARSLVGPNHRWLLPYSAVIAAIILLTADVVGRVIILPGEIGAGIMSALIGAPFFIALVRRGRVEGI</sequence>
<comment type="similarity">
    <text evidence="2">Belongs to the binding-protein-dependent transport system permease family. FecCD subfamily.</text>
</comment>
<dbReference type="InterPro" id="IPR000522">
    <property type="entry name" value="ABC_transptr_permease_BtuC"/>
</dbReference>
<comment type="subcellular location">
    <subcellularLocation>
        <location evidence="1">Cell membrane</location>
        <topology evidence="1">Multi-pass membrane protein</topology>
    </subcellularLocation>
</comment>
<keyword evidence="6 8" id="KW-1133">Transmembrane helix</keyword>
<evidence type="ECO:0000256" key="8">
    <source>
        <dbReference type="SAM" id="Phobius"/>
    </source>
</evidence>